<proteinExistence type="predicted"/>
<dbReference type="RefSeq" id="WP_217679802.1">
    <property type="nucleotide sequence ID" value="NZ_JAHRGL010000010.1"/>
</dbReference>
<gene>
    <name evidence="2" type="ORF">KRX52_03665</name>
</gene>
<comment type="caution">
    <text evidence="2">The sequence shown here is derived from an EMBL/GenBank/DDBJ whole genome shotgun (WGS) entry which is preliminary data.</text>
</comment>
<name>A0ABS6MSW6_9GAMM</name>
<evidence type="ECO:0000313" key="2">
    <source>
        <dbReference type="EMBL" id="MBV2131893.1"/>
    </source>
</evidence>
<organism evidence="2 3">
    <name type="scientific">Geopseudomonas aromaticivorans</name>
    <dbReference type="NCBI Taxonomy" id="2849492"/>
    <lineage>
        <taxon>Bacteria</taxon>
        <taxon>Pseudomonadati</taxon>
        <taxon>Pseudomonadota</taxon>
        <taxon>Gammaproteobacteria</taxon>
        <taxon>Pseudomonadales</taxon>
        <taxon>Pseudomonadaceae</taxon>
        <taxon>Geopseudomonas</taxon>
    </lineage>
</organism>
<accession>A0ABS6MSW6</accession>
<protein>
    <submittedName>
        <fullName evidence="2">DUF4124 domain-containing protein</fullName>
    </submittedName>
</protein>
<feature type="coiled-coil region" evidence="1">
    <location>
        <begin position="120"/>
        <end position="179"/>
    </location>
</feature>
<dbReference type="Proteomes" id="UP000813068">
    <property type="component" value="Unassembled WGS sequence"/>
</dbReference>
<dbReference type="EMBL" id="JAHRGL010000010">
    <property type="protein sequence ID" value="MBV2131893.1"/>
    <property type="molecule type" value="Genomic_DNA"/>
</dbReference>
<evidence type="ECO:0000313" key="3">
    <source>
        <dbReference type="Proteomes" id="UP000813068"/>
    </source>
</evidence>
<sequence length="195" mass="21844">MQMGNKVWLLLLGVLAVTPAQAELYRYLNRQGVVVLDRQGVPPEYVGNGYEVIDEEGRVLRVVPPAPSAEELRRRVAAQRQARADAQLRRLYPRVADLEVARGHQLRDLDGLIAVARGNLHAVQQRALGLERQAAEHQRASQPLPAALLQQLEGLRGEQHQAEAELQRLQGLRQRSEASFAADRLRLIEILGREP</sequence>
<keyword evidence="1" id="KW-0175">Coiled coil</keyword>
<reference evidence="2 3" key="1">
    <citation type="submission" date="2021-06" db="EMBL/GenBank/DDBJ databases">
        <title>Differences between aerobic and microaerobic xylene degrading microbial communities.</title>
        <authorList>
            <person name="Banerjee S."/>
            <person name="Tancsics A."/>
        </authorList>
    </citation>
    <scope>NUCLEOTIDE SEQUENCE [LARGE SCALE GENOMIC DNA]</scope>
    <source>
        <strain evidence="2 3">MAP12</strain>
    </source>
</reference>
<keyword evidence="3" id="KW-1185">Reference proteome</keyword>
<evidence type="ECO:0000256" key="1">
    <source>
        <dbReference type="SAM" id="Coils"/>
    </source>
</evidence>